<evidence type="ECO:0000313" key="2">
    <source>
        <dbReference type="Proteomes" id="UP000601990"/>
    </source>
</evidence>
<reference evidence="1" key="1">
    <citation type="submission" date="2019-12" db="EMBL/GenBank/DDBJ databases">
        <title>Comparative genomics gives insights into the taxonomy of the Azoarcus-Aromatoleum group and reveals separate origins of nif in the plant-associated Azoarcus and non-plant-associated Aromatoleum sub-groups.</title>
        <authorList>
            <person name="Lafos M."/>
            <person name="Maluk M."/>
            <person name="Batista M."/>
            <person name="Junghare M."/>
            <person name="Carmona M."/>
            <person name="Faoro H."/>
            <person name="Cruz L.M."/>
            <person name="Battistoni F."/>
            <person name="De Souza E."/>
            <person name="Pedrosa F."/>
            <person name="Chen W.-M."/>
            <person name="Poole P.S."/>
            <person name="Dixon R.A."/>
            <person name="James E.K."/>
        </authorList>
    </citation>
    <scope>NUCLEOTIDE SEQUENCE</scope>
    <source>
        <strain evidence="1">U120</strain>
    </source>
</reference>
<protein>
    <submittedName>
        <fullName evidence="1">Uncharacterized protein</fullName>
    </submittedName>
</protein>
<gene>
    <name evidence="1" type="ORF">GO608_10185</name>
</gene>
<sequence>MQAIESLDNPPVYASSLSAEARKFGSMKLDHLIHPTALQAGGEAFAL</sequence>
<name>A0ABX1N352_9RHOO</name>
<organism evidence="1 2">
    <name type="scientific">Aromatoleum buckelii</name>
    <dbReference type="NCBI Taxonomy" id="200254"/>
    <lineage>
        <taxon>Bacteria</taxon>
        <taxon>Pseudomonadati</taxon>
        <taxon>Pseudomonadota</taxon>
        <taxon>Betaproteobacteria</taxon>
        <taxon>Rhodocyclales</taxon>
        <taxon>Rhodocyclaceae</taxon>
        <taxon>Aromatoleum</taxon>
    </lineage>
</organism>
<dbReference type="EMBL" id="WTVH01000017">
    <property type="protein sequence ID" value="NMF93694.1"/>
    <property type="molecule type" value="Genomic_DNA"/>
</dbReference>
<comment type="caution">
    <text evidence="1">The sequence shown here is derived from an EMBL/GenBank/DDBJ whole genome shotgun (WGS) entry which is preliminary data.</text>
</comment>
<dbReference type="RefSeq" id="WP_169198953.1">
    <property type="nucleotide sequence ID" value="NZ_WTVH02000010.1"/>
</dbReference>
<proteinExistence type="predicted"/>
<dbReference type="Proteomes" id="UP000601990">
    <property type="component" value="Unassembled WGS sequence"/>
</dbReference>
<evidence type="ECO:0000313" key="1">
    <source>
        <dbReference type="EMBL" id="NMF93694.1"/>
    </source>
</evidence>
<accession>A0ABX1N352</accession>
<keyword evidence="2" id="KW-1185">Reference proteome</keyword>